<organism evidence="1 2">
    <name type="scientific">Gracilariopsis chorda</name>
    <dbReference type="NCBI Taxonomy" id="448386"/>
    <lineage>
        <taxon>Eukaryota</taxon>
        <taxon>Rhodophyta</taxon>
        <taxon>Florideophyceae</taxon>
        <taxon>Rhodymeniophycidae</taxon>
        <taxon>Gracilariales</taxon>
        <taxon>Gracilariaceae</taxon>
        <taxon>Gracilariopsis</taxon>
    </lineage>
</organism>
<name>A0A2V3J5L5_9FLOR</name>
<reference evidence="1 2" key="1">
    <citation type="journal article" date="2018" name="Mol. Biol. Evol.">
        <title>Analysis of the draft genome of the red seaweed Gracilariopsis chorda provides insights into genome size evolution in Rhodophyta.</title>
        <authorList>
            <person name="Lee J."/>
            <person name="Yang E.C."/>
            <person name="Graf L."/>
            <person name="Yang J.H."/>
            <person name="Qiu H."/>
            <person name="Zel Zion U."/>
            <person name="Chan C.X."/>
            <person name="Stephens T.G."/>
            <person name="Weber A.P.M."/>
            <person name="Boo G.H."/>
            <person name="Boo S.M."/>
            <person name="Kim K.M."/>
            <person name="Shin Y."/>
            <person name="Jung M."/>
            <person name="Lee S.J."/>
            <person name="Yim H.S."/>
            <person name="Lee J.H."/>
            <person name="Bhattacharya D."/>
            <person name="Yoon H.S."/>
        </authorList>
    </citation>
    <scope>NUCLEOTIDE SEQUENCE [LARGE SCALE GENOMIC DNA]</scope>
    <source>
        <strain evidence="1 2">SKKU-2015</strain>
        <tissue evidence="1">Whole body</tissue>
    </source>
</reference>
<accession>A0A2V3J5L5</accession>
<keyword evidence="2" id="KW-1185">Reference proteome</keyword>
<protein>
    <submittedName>
        <fullName evidence="1">Uncharacterized protein</fullName>
    </submittedName>
</protein>
<evidence type="ECO:0000313" key="1">
    <source>
        <dbReference type="EMBL" id="PXF49603.1"/>
    </source>
</evidence>
<comment type="caution">
    <text evidence="1">The sequence shown here is derived from an EMBL/GenBank/DDBJ whole genome shotgun (WGS) entry which is preliminary data.</text>
</comment>
<dbReference type="Proteomes" id="UP000247409">
    <property type="component" value="Unassembled WGS sequence"/>
</dbReference>
<dbReference type="AlphaFoldDB" id="A0A2V3J5L5"/>
<gene>
    <name evidence="1" type="ORF">BWQ96_00673</name>
</gene>
<sequence length="133" mass="14698">MVRWCSHQLIGSLRSKVLLSVKLIVHVEADKIFSRVLVANTSPWDRKRMKNQPIGTLLSNYEVSVHSGVTSESMLETFRLQKLGSTSAMDTDKPCSHSISKPMNCSAGSMRVVANNIYSGEGLVWNDSQGKVC</sequence>
<proteinExistence type="predicted"/>
<evidence type="ECO:0000313" key="2">
    <source>
        <dbReference type="Proteomes" id="UP000247409"/>
    </source>
</evidence>
<dbReference type="EMBL" id="NBIV01000004">
    <property type="protein sequence ID" value="PXF49603.1"/>
    <property type="molecule type" value="Genomic_DNA"/>
</dbReference>